<dbReference type="Proteomes" id="UP000612893">
    <property type="component" value="Unassembled WGS sequence"/>
</dbReference>
<reference evidence="1" key="1">
    <citation type="submission" date="2020-10" db="EMBL/GenBank/DDBJ databases">
        <title>Ca. Dormibacterota MAGs.</title>
        <authorList>
            <person name="Montgomery K."/>
        </authorList>
    </citation>
    <scope>NUCLEOTIDE SEQUENCE [LARGE SCALE GENOMIC DNA]</scope>
    <source>
        <strain evidence="1">SC8812_S17_10</strain>
    </source>
</reference>
<gene>
    <name evidence="1" type="ORF">JF922_20090</name>
</gene>
<dbReference type="InterPro" id="IPR029063">
    <property type="entry name" value="SAM-dependent_MTases_sf"/>
</dbReference>
<keyword evidence="2" id="KW-1185">Reference proteome</keyword>
<dbReference type="CDD" id="cd02440">
    <property type="entry name" value="AdoMet_MTases"/>
    <property type="match status" value="1"/>
</dbReference>
<name>A0A934KAV4_9BACT</name>
<protein>
    <submittedName>
        <fullName evidence="1">Uncharacterized protein</fullName>
    </submittedName>
</protein>
<organism evidence="1 2">
    <name type="scientific">Candidatus Nephthysia bennettiae</name>
    <dbReference type="NCBI Taxonomy" id="3127016"/>
    <lineage>
        <taxon>Bacteria</taxon>
        <taxon>Bacillati</taxon>
        <taxon>Candidatus Dormiibacterota</taxon>
        <taxon>Candidatus Dormibacteria</taxon>
        <taxon>Candidatus Dormibacterales</taxon>
        <taxon>Candidatus Dormibacteraceae</taxon>
        <taxon>Candidatus Nephthysia</taxon>
    </lineage>
</organism>
<evidence type="ECO:0000313" key="1">
    <source>
        <dbReference type="EMBL" id="MBJ7600362.1"/>
    </source>
</evidence>
<evidence type="ECO:0000313" key="2">
    <source>
        <dbReference type="Proteomes" id="UP000612893"/>
    </source>
</evidence>
<dbReference type="RefSeq" id="WP_350341471.1">
    <property type="nucleotide sequence ID" value="NZ_JAEKNR010000199.1"/>
</dbReference>
<dbReference type="EMBL" id="JAEKNR010000199">
    <property type="protein sequence ID" value="MBJ7600362.1"/>
    <property type="molecule type" value="Genomic_DNA"/>
</dbReference>
<dbReference type="AlphaFoldDB" id="A0A934KAV4"/>
<proteinExistence type="predicted"/>
<accession>A0A934KAV4</accession>
<comment type="caution">
    <text evidence="1">The sequence shown here is derived from an EMBL/GenBank/DDBJ whole genome shotgun (WGS) entry which is preliminary data.</text>
</comment>
<dbReference type="Gene3D" id="3.40.50.150">
    <property type="entry name" value="Vaccinia Virus protein VP39"/>
    <property type="match status" value="1"/>
</dbReference>
<sequence length="274" mass="30055">MNSAGSRIRTYDRSLLLSGPKRNDVLDLREVNQYGRDSFGDPDYVSIYGLTPAEWYARGVRMLGRTAVECTRDRLAELVASDISAVARTAPAVSGSVVIDPFAGSGNTLYWIRRRVGAGSGIGFELDAAVLAATRRNLAIVGLDIELLHEDYETGLRALRIAQDQLLIAFVAPPWGDALSRESGLDLRRTQPPVAGVVDFFATTFPRHRLLIGIQVHETVDPDTVADVTSKFDWSTLKIYETDPPGRNHGLLLGTRGWTAGAESLQSPERMEEE</sequence>
<dbReference type="SUPFAM" id="SSF53335">
    <property type="entry name" value="S-adenosyl-L-methionine-dependent methyltransferases"/>
    <property type="match status" value="1"/>
</dbReference>